<name>A0ABR1K7F6_9PEZI</name>
<feature type="region of interest" description="Disordered" evidence="1">
    <location>
        <begin position="125"/>
        <end position="149"/>
    </location>
</feature>
<organism evidence="2 3">
    <name type="scientific">Phyllosticta citriasiana</name>
    <dbReference type="NCBI Taxonomy" id="595635"/>
    <lineage>
        <taxon>Eukaryota</taxon>
        <taxon>Fungi</taxon>
        <taxon>Dikarya</taxon>
        <taxon>Ascomycota</taxon>
        <taxon>Pezizomycotina</taxon>
        <taxon>Dothideomycetes</taxon>
        <taxon>Dothideomycetes incertae sedis</taxon>
        <taxon>Botryosphaeriales</taxon>
        <taxon>Phyllostictaceae</taxon>
        <taxon>Phyllosticta</taxon>
    </lineage>
</organism>
<gene>
    <name evidence="2" type="ORF">IWZ03DRAFT_122082</name>
</gene>
<evidence type="ECO:0000313" key="2">
    <source>
        <dbReference type="EMBL" id="KAK7509091.1"/>
    </source>
</evidence>
<evidence type="ECO:0000256" key="1">
    <source>
        <dbReference type="SAM" id="MobiDB-lite"/>
    </source>
</evidence>
<dbReference type="EMBL" id="JBBPHU010000021">
    <property type="protein sequence ID" value="KAK7509091.1"/>
    <property type="molecule type" value="Genomic_DNA"/>
</dbReference>
<dbReference type="Proteomes" id="UP001363622">
    <property type="component" value="Unassembled WGS sequence"/>
</dbReference>
<sequence length="284" mass="31536">MSSGARSDLELSYYGIHTVAAAALRERGGQCVLFPLLRCAARIEKQKRSTLAVLWLVSYRQRQSNVTLRATAPHAFSSFSSSILTTSSHRSRAALLGTRRVLTNWKPQYRNNSDNMRLSQSARRCLSAAPAPKPQPRGRFRRPGKSCLEGENSVQDRRRCCWASPLETGCFQGTTAAAATKNGRIRAFWTTMTASSRLATMMSGAVDGFRPSILCSLNVATCTHAILIAAVIIHGVDGAPHPMLSGRWEWPRKIVRWHASFKRNQWPFIISLSVPLLLMIRRAA</sequence>
<protein>
    <submittedName>
        <fullName evidence="2">Uncharacterized protein</fullName>
    </submittedName>
</protein>
<reference evidence="2 3" key="1">
    <citation type="submission" date="2024-04" db="EMBL/GenBank/DDBJ databases">
        <title>Phyllosticta paracitricarpa is synonymous to the EU quarantine fungus P. citricarpa based on phylogenomic analyses.</title>
        <authorList>
            <consortium name="Lawrence Berkeley National Laboratory"/>
            <person name="Van Ingen-Buijs V.A."/>
            <person name="Van Westerhoven A.C."/>
            <person name="Haridas S."/>
            <person name="Skiadas P."/>
            <person name="Martin F."/>
            <person name="Groenewald J.Z."/>
            <person name="Crous P.W."/>
            <person name="Seidl M.F."/>
        </authorList>
    </citation>
    <scope>NUCLEOTIDE SEQUENCE [LARGE SCALE GENOMIC DNA]</scope>
    <source>
        <strain evidence="2 3">CBS 123371</strain>
    </source>
</reference>
<comment type="caution">
    <text evidence="2">The sequence shown here is derived from an EMBL/GenBank/DDBJ whole genome shotgun (WGS) entry which is preliminary data.</text>
</comment>
<evidence type="ECO:0000313" key="3">
    <source>
        <dbReference type="Proteomes" id="UP001363622"/>
    </source>
</evidence>
<proteinExistence type="predicted"/>
<accession>A0ABR1K7F6</accession>
<keyword evidence="3" id="KW-1185">Reference proteome</keyword>